<evidence type="ECO:0000313" key="1">
    <source>
        <dbReference type="EMBL" id="RIJ30302.1"/>
    </source>
</evidence>
<organism evidence="1 2">
    <name type="scientific">Henriciella mobilis</name>
    <dbReference type="NCBI Taxonomy" id="2305467"/>
    <lineage>
        <taxon>Bacteria</taxon>
        <taxon>Pseudomonadati</taxon>
        <taxon>Pseudomonadota</taxon>
        <taxon>Alphaproteobacteria</taxon>
        <taxon>Hyphomonadales</taxon>
        <taxon>Hyphomonadaceae</taxon>
        <taxon>Henriciella</taxon>
    </lineage>
</organism>
<dbReference type="EMBL" id="QWFX01000006">
    <property type="protein sequence ID" value="RIJ30302.1"/>
    <property type="molecule type" value="Genomic_DNA"/>
</dbReference>
<proteinExistence type="predicted"/>
<name>A0A399RKC6_9PROT</name>
<dbReference type="AlphaFoldDB" id="A0A399RKC6"/>
<accession>A0A399RKC6</accession>
<comment type="caution">
    <text evidence="1">The sequence shown here is derived from an EMBL/GenBank/DDBJ whole genome shotgun (WGS) entry which is preliminary data.</text>
</comment>
<evidence type="ECO:0000313" key="2">
    <source>
        <dbReference type="Proteomes" id="UP000266385"/>
    </source>
</evidence>
<keyword evidence="2" id="KW-1185">Reference proteome</keyword>
<dbReference type="Proteomes" id="UP000266385">
    <property type="component" value="Unassembled WGS sequence"/>
</dbReference>
<gene>
    <name evidence="1" type="ORF">D1223_06565</name>
</gene>
<dbReference type="InterPro" id="IPR008969">
    <property type="entry name" value="CarboxyPept-like_regulatory"/>
</dbReference>
<dbReference type="SUPFAM" id="SSF49464">
    <property type="entry name" value="Carboxypeptidase regulatory domain-like"/>
    <property type="match status" value="1"/>
</dbReference>
<protein>
    <submittedName>
        <fullName evidence="1">Uncharacterized protein</fullName>
    </submittedName>
</protein>
<sequence length="209" mass="21773">MKPVTSLFLLTGLALLPGCINRTVTIVPATTGKVVYLASGEPATGARVSAPGTDISAETGPLGEFQLAALTRKRSEVVLPASGVYVDGAALMAEAGEARAYGWAQFISTSDMAMTDVTLFLIPRGAAFDGSGIPEDCTLEDDETYALQMLAAAPSGALQAWLDSGIEHGDQLDQLLGVALVGNLSRRCDVPTVQTRDWSAQIDALTGEE</sequence>
<reference evidence="1 2" key="1">
    <citation type="submission" date="2018-08" db="EMBL/GenBank/DDBJ databases">
        <title>Henriciella mobilis sp. nov., isolated from seawater.</title>
        <authorList>
            <person name="Cheng H."/>
            <person name="Wu Y.-H."/>
            <person name="Xu X.-W."/>
            <person name="Guo L.-L."/>
        </authorList>
    </citation>
    <scope>NUCLEOTIDE SEQUENCE [LARGE SCALE GENOMIC DNA]</scope>
    <source>
        <strain evidence="1 2">JN25</strain>
    </source>
</reference>